<dbReference type="GO" id="GO:0032259">
    <property type="term" value="P:methylation"/>
    <property type="evidence" value="ECO:0007669"/>
    <property type="project" value="UniProtKB-KW"/>
</dbReference>
<dbReference type="CDD" id="cd02440">
    <property type="entry name" value="AdoMet_MTases"/>
    <property type="match status" value="1"/>
</dbReference>
<dbReference type="Proteomes" id="UP000515511">
    <property type="component" value="Chromosome"/>
</dbReference>
<gene>
    <name evidence="2" type="ORF">F1C12_11970</name>
</gene>
<dbReference type="SUPFAM" id="SSF53335">
    <property type="entry name" value="S-adenosyl-L-methionine-dependent methyltransferases"/>
    <property type="match status" value="1"/>
</dbReference>
<dbReference type="InterPro" id="IPR052356">
    <property type="entry name" value="Thiol_S-MT"/>
</dbReference>
<organism evidence="2 3">
    <name type="scientific">Leifsonia shinshuensis</name>
    <dbReference type="NCBI Taxonomy" id="150026"/>
    <lineage>
        <taxon>Bacteria</taxon>
        <taxon>Bacillati</taxon>
        <taxon>Actinomycetota</taxon>
        <taxon>Actinomycetes</taxon>
        <taxon>Micrococcales</taxon>
        <taxon>Microbacteriaceae</taxon>
        <taxon>Leifsonia</taxon>
    </lineage>
</organism>
<feature type="domain" description="Methyltransferase type 11" evidence="1">
    <location>
        <begin position="55"/>
        <end position="147"/>
    </location>
</feature>
<dbReference type="AlphaFoldDB" id="A0A7G6YBA7"/>
<dbReference type="InterPro" id="IPR013216">
    <property type="entry name" value="Methyltransf_11"/>
</dbReference>
<evidence type="ECO:0000313" key="2">
    <source>
        <dbReference type="EMBL" id="QNE35772.1"/>
    </source>
</evidence>
<dbReference type="RefSeq" id="WP_185275236.1">
    <property type="nucleotide sequence ID" value="NZ_CP043641.1"/>
</dbReference>
<dbReference type="PANTHER" id="PTHR45036">
    <property type="entry name" value="METHYLTRANSFERASE LIKE 7B"/>
    <property type="match status" value="1"/>
</dbReference>
<name>A0A7G6YBA7_9MICO</name>
<dbReference type="KEGG" id="lse:F1C12_11970"/>
<accession>A0A7G6YBA7</accession>
<evidence type="ECO:0000259" key="1">
    <source>
        <dbReference type="Pfam" id="PF08241"/>
    </source>
</evidence>
<dbReference type="Pfam" id="PF08241">
    <property type="entry name" value="Methyltransf_11"/>
    <property type="match status" value="1"/>
</dbReference>
<protein>
    <submittedName>
        <fullName evidence="2">Methyltransferase domain-containing protein</fullName>
    </submittedName>
</protein>
<dbReference type="PANTHER" id="PTHR45036:SF1">
    <property type="entry name" value="METHYLTRANSFERASE LIKE 7A"/>
    <property type="match status" value="1"/>
</dbReference>
<dbReference type="EMBL" id="CP043641">
    <property type="protein sequence ID" value="QNE35772.1"/>
    <property type="molecule type" value="Genomic_DNA"/>
</dbReference>
<keyword evidence="2" id="KW-0489">Methyltransferase</keyword>
<sequence length="225" mass="24625">MTRLTLPASAAAFEQHRLRGPFNAAFFRVMDPYIEHHLRPHKQRAFAGLPREVVELGSGVGANLRYLPPGAALIAVEPNRHMHARLRAAAVRAGVRLDLRERLAESTGLPDNSVDTVISSLVLCTVLDPDAVLAEVRRILRPGGAFRFVEHVAAPDGTPTRVAQRLVRRPWAWTFEGCSCERDLEGALRAAGFASVEVERYRVRTALLPFNTQIAGVAVTPPASS</sequence>
<keyword evidence="2" id="KW-0808">Transferase</keyword>
<reference evidence="3" key="1">
    <citation type="submission" date="2019-09" db="EMBL/GenBank/DDBJ databases">
        <title>Antimicrobial potential of Antarctic Bacteria.</title>
        <authorList>
            <person name="Benaud N."/>
            <person name="Edwards R.J."/>
            <person name="Ferrari B.C."/>
        </authorList>
    </citation>
    <scope>NUCLEOTIDE SEQUENCE [LARGE SCALE GENOMIC DNA]</scope>
    <source>
        <strain evidence="3">INR9</strain>
    </source>
</reference>
<dbReference type="GO" id="GO:0008757">
    <property type="term" value="F:S-adenosylmethionine-dependent methyltransferase activity"/>
    <property type="evidence" value="ECO:0007669"/>
    <property type="project" value="InterPro"/>
</dbReference>
<evidence type="ECO:0000313" key="3">
    <source>
        <dbReference type="Proteomes" id="UP000515511"/>
    </source>
</evidence>
<dbReference type="InterPro" id="IPR029063">
    <property type="entry name" value="SAM-dependent_MTases_sf"/>
</dbReference>
<proteinExistence type="predicted"/>
<dbReference type="Gene3D" id="3.40.50.150">
    <property type="entry name" value="Vaccinia Virus protein VP39"/>
    <property type="match status" value="1"/>
</dbReference>